<feature type="transmembrane region" description="Helical" evidence="1">
    <location>
        <begin position="136"/>
        <end position="159"/>
    </location>
</feature>
<feature type="transmembrane region" description="Helical" evidence="1">
    <location>
        <begin position="319"/>
        <end position="335"/>
    </location>
</feature>
<dbReference type="OrthoDB" id="2259569at2"/>
<gene>
    <name evidence="2" type="ORF">FHL02_04115</name>
</gene>
<evidence type="ECO:0000313" key="2">
    <source>
        <dbReference type="EMBL" id="MQS52202.1"/>
    </source>
</evidence>
<feature type="transmembrane region" description="Helical" evidence="1">
    <location>
        <begin position="107"/>
        <end position="127"/>
    </location>
</feature>
<feature type="transmembrane region" description="Helical" evidence="1">
    <location>
        <begin position="266"/>
        <end position="284"/>
    </location>
</feature>
<feature type="transmembrane region" description="Helical" evidence="1">
    <location>
        <begin position="492"/>
        <end position="513"/>
    </location>
</feature>
<evidence type="ECO:0000256" key="1">
    <source>
        <dbReference type="SAM" id="Phobius"/>
    </source>
</evidence>
<protein>
    <submittedName>
        <fullName evidence="2">Uncharacterized protein</fullName>
    </submittedName>
</protein>
<evidence type="ECO:0000313" key="3">
    <source>
        <dbReference type="Proteomes" id="UP000380386"/>
    </source>
</evidence>
<dbReference type="EMBL" id="VDFM01000003">
    <property type="protein sequence ID" value="MQS52202.1"/>
    <property type="molecule type" value="Genomic_DNA"/>
</dbReference>
<dbReference type="Proteomes" id="UP000380386">
    <property type="component" value="Unassembled WGS sequence"/>
</dbReference>
<feature type="transmembrane region" description="Helical" evidence="1">
    <location>
        <begin position="548"/>
        <end position="568"/>
    </location>
</feature>
<keyword evidence="1" id="KW-0472">Membrane</keyword>
<organism evidence="2 3">
    <name type="scientific">Companilactobacillus mishanensis</name>
    <dbReference type="NCBI Taxonomy" id="2486008"/>
    <lineage>
        <taxon>Bacteria</taxon>
        <taxon>Bacillati</taxon>
        <taxon>Bacillota</taxon>
        <taxon>Bacilli</taxon>
        <taxon>Lactobacillales</taxon>
        <taxon>Lactobacillaceae</taxon>
        <taxon>Companilactobacillus</taxon>
    </lineage>
</organism>
<proteinExistence type="predicted"/>
<feature type="transmembrane region" description="Helical" evidence="1">
    <location>
        <begin position="214"/>
        <end position="236"/>
    </location>
</feature>
<feature type="transmembrane region" description="Helical" evidence="1">
    <location>
        <begin position="243"/>
        <end position="260"/>
    </location>
</feature>
<feature type="transmembrane region" description="Helical" evidence="1">
    <location>
        <begin position="347"/>
        <end position="367"/>
    </location>
</feature>
<dbReference type="AlphaFoldDB" id="A0A5P0ZGS7"/>
<accession>A0A5P0ZGS7</accession>
<comment type="caution">
    <text evidence="2">The sequence shown here is derived from an EMBL/GenBank/DDBJ whole genome shotgun (WGS) entry which is preliminary data.</text>
</comment>
<sequence length="578" mass="66122">MNRPEITKHPTKTKARHQFHRFKIFSTANHLTSTMDLPLKKSTVKDASNNKKKKAATADFDTSIRSSAGLQSLKLAFQSASILISIGLLIFMSLAAWGATKNAMHNYWQVITFTMVTLLIFGLCYAFSNLIGQKSFMFFVGILLVIALIKIFFISIYAIHPTSDFFNYHYFAFARSSGIAWTKKLVGVNMYFPHVMNIAMFYSIPYSLIGTNYVTSQIVNIALTFFDGILIYKICLRIFNQQAGMFAALIFSLIPAYFMYSTLNGAEPMFITAFLGMLLAFQTFIRRDNSSSSTKWVASFRDLAILSVITYMIRPTIGIWIIVGFLYILLIRWPYKVPVKFQMKRLLYFGGFTLFFVLFSIFSSAIFSQAYKINFASDSVNNRYSLATGTSLATDGQYNQKIYNKLDKDFKDSSSTAEINQKATKDMNAQVKANISEITREKAWPKFISNKYAAFSNENYGYNWILYNTWNKNKLKKPFVESQSALVSFSTIFYEFMIILSILTMSLILLFRHRVNESMSTLNRVFYLSLLLDGFILGSMIFEVQGRYHVILYIPLVMILGLGAKILGERRNHLTVRL</sequence>
<reference evidence="2 3" key="1">
    <citation type="journal article" date="2019" name="Syst. Appl. Microbiol.">
        <title>Polyphasic characterization of two novel Lactobacillus spp. isolated from blown salami packages: Description of Lactobacillus halodurans sp. nov. and Lactobacillus salsicarnum sp. nov.</title>
        <authorList>
            <person name="Schuster J.A."/>
            <person name="Klingl A."/>
            <person name="Vogel R.F."/>
            <person name="Ehrmann M.A."/>
        </authorList>
    </citation>
    <scope>NUCLEOTIDE SEQUENCE [LARGE SCALE GENOMIC DNA]</scope>
    <source>
        <strain evidence="2 3">TMW 1.2118</strain>
    </source>
</reference>
<feature type="transmembrane region" description="Helical" evidence="1">
    <location>
        <begin position="188"/>
        <end position="208"/>
    </location>
</feature>
<name>A0A5P0ZGS7_9LACO</name>
<feature type="transmembrane region" description="Helical" evidence="1">
    <location>
        <begin position="75"/>
        <end position="95"/>
    </location>
</feature>
<feature type="transmembrane region" description="Helical" evidence="1">
    <location>
        <begin position="525"/>
        <end position="542"/>
    </location>
</feature>
<keyword evidence="1" id="KW-1133">Transmembrane helix</keyword>
<keyword evidence="1" id="KW-0812">Transmembrane</keyword>
<dbReference type="RefSeq" id="WP_153382614.1">
    <property type="nucleotide sequence ID" value="NZ_VDFM01000003.1"/>
</dbReference>